<name>A0A8J4STL8_9TREM</name>
<feature type="binding site" evidence="11">
    <location>
        <position position="204"/>
    </location>
    <ligand>
        <name>(6S)-NADPHX</name>
        <dbReference type="ChEBI" id="CHEBI:64076"/>
    </ligand>
</feature>
<evidence type="ECO:0000256" key="5">
    <source>
        <dbReference type="ARBA" id="ARBA00022741"/>
    </source>
</evidence>
<dbReference type="PANTHER" id="PTHR13232">
    <property type="entry name" value="NAD(P)H-HYDRATE EPIMERASE"/>
    <property type="match status" value="1"/>
</dbReference>
<dbReference type="GO" id="GO:0000166">
    <property type="term" value="F:nucleotide binding"/>
    <property type="evidence" value="ECO:0007669"/>
    <property type="project" value="UniProtKB-KW"/>
</dbReference>
<dbReference type="NCBIfam" id="TIGR00197">
    <property type="entry name" value="yjeF_nterm"/>
    <property type="match status" value="1"/>
</dbReference>
<evidence type="ECO:0000256" key="9">
    <source>
        <dbReference type="ARBA" id="ARBA00023235"/>
    </source>
</evidence>
<proteinExistence type="inferred from homology"/>
<feature type="binding site" evidence="11">
    <location>
        <position position="171"/>
    </location>
    <ligand>
        <name>K(+)</name>
        <dbReference type="ChEBI" id="CHEBI:29103"/>
    </ligand>
</feature>
<dbReference type="FunFam" id="3.40.50.10260:FF:000002">
    <property type="entry name" value="NAD(P)H-hydrate epimerase"/>
    <property type="match status" value="1"/>
</dbReference>
<evidence type="ECO:0000313" key="14">
    <source>
        <dbReference type="Proteomes" id="UP000748531"/>
    </source>
</evidence>
<organism evidence="13 14">
    <name type="scientific">Paragonimus heterotremus</name>
    <dbReference type="NCBI Taxonomy" id="100268"/>
    <lineage>
        <taxon>Eukaryota</taxon>
        <taxon>Metazoa</taxon>
        <taxon>Spiralia</taxon>
        <taxon>Lophotrochozoa</taxon>
        <taxon>Platyhelminthes</taxon>
        <taxon>Trematoda</taxon>
        <taxon>Digenea</taxon>
        <taxon>Plagiorchiida</taxon>
        <taxon>Troglotremata</taxon>
        <taxon>Troglotrematidae</taxon>
        <taxon>Paragonimus</taxon>
    </lineage>
</organism>
<dbReference type="Gene3D" id="3.40.50.10260">
    <property type="entry name" value="YjeF N-terminal domain"/>
    <property type="match status" value="1"/>
</dbReference>
<feature type="binding site" evidence="11">
    <location>
        <begin position="175"/>
        <end position="181"/>
    </location>
    <ligand>
        <name>(6S)-NADPHX</name>
        <dbReference type="ChEBI" id="CHEBI:64076"/>
    </ligand>
</feature>
<dbReference type="InterPro" id="IPR004443">
    <property type="entry name" value="YjeF_N_dom"/>
</dbReference>
<keyword evidence="8 11" id="KW-0520">NAD</keyword>
<evidence type="ECO:0000256" key="8">
    <source>
        <dbReference type="ARBA" id="ARBA00023027"/>
    </source>
</evidence>
<evidence type="ECO:0000256" key="7">
    <source>
        <dbReference type="ARBA" id="ARBA00022958"/>
    </source>
</evidence>
<keyword evidence="4 11" id="KW-0479">Metal-binding</keyword>
<dbReference type="Pfam" id="PF03853">
    <property type="entry name" value="YjeF_N"/>
    <property type="match status" value="1"/>
</dbReference>
<gene>
    <name evidence="13" type="ORF">PHET_01171</name>
</gene>
<dbReference type="PROSITE" id="PS51385">
    <property type="entry name" value="YJEF_N"/>
    <property type="match status" value="1"/>
</dbReference>
<dbReference type="GO" id="GO:0005739">
    <property type="term" value="C:mitochondrion"/>
    <property type="evidence" value="ECO:0007669"/>
    <property type="project" value="TreeGrafter"/>
</dbReference>
<dbReference type="InterPro" id="IPR032976">
    <property type="entry name" value="YJEFN_prot_NAXE-like"/>
</dbReference>
<keyword evidence="9 11" id="KW-0413">Isomerase</keyword>
<evidence type="ECO:0000313" key="13">
    <source>
        <dbReference type="EMBL" id="KAF5405197.1"/>
    </source>
</evidence>
<dbReference type="SUPFAM" id="SSF64153">
    <property type="entry name" value="YjeF N-terminal domain-like"/>
    <property type="match status" value="1"/>
</dbReference>
<evidence type="ECO:0000256" key="3">
    <source>
        <dbReference type="ARBA" id="ARBA00012228"/>
    </source>
</evidence>
<keyword evidence="7 11" id="KW-0630">Potassium</keyword>
<keyword evidence="5 11" id="KW-0547">Nucleotide-binding</keyword>
<keyword evidence="6" id="KW-0521">NADP</keyword>
<feature type="binding site" evidence="11">
    <location>
        <position position="106"/>
    </location>
    <ligand>
        <name>K(+)</name>
        <dbReference type="ChEBI" id="CHEBI:29103"/>
    </ligand>
</feature>
<feature type="domain" description="YjeF N-terminal" evidence="12">
    <location>
        <begin position="51"/>
        <end position="266"/>
    </location>
</feature>
<dbReference type="AlphaFoldDB" id="A0A8J4STL8"/>
<sequence>MFNNSMMKHRLFFLKAILTLLKTGIRALTIIAIQSRCLTMAAISFLTQTEAQQIDNELFTEYGFSVDQLMELAGLSCATAISKAYPLDQLPINNGSLLVCCGPGNNGGDGLVCARHLKLFGYNPTVYYPRTPTKQLYKNLVLQCAKMDVPFLRDLPSESGQFGASYNLIVDALFGFGFKPPVSTEFRGLLDLMCQATVPVVSIDVPSGWHVEANVGEVDFGKSINPDCLISLTAPKLCARTFRGRFHFLGGRFVPNALAAKYRLQLPAYPGTEQCVRLLNT</sequence>
<evidence type="ECO:0000256" key="2">
    <source>
        <dbReference type="ARBA" id="ARBA00000909"/>
    </source>
</evidence>
<dbReference type="GO" id="GO:0046872">
    <property type="term" value="F:metal ion binding"/>
    <property type="evidence" value="ECO:0007669"/>
    <property type="project" value="UniProtKB-KW"/>
</dbReference>
<dbReference type="GO" id="GO:0052856">
    <property type="term" value="F:NAD(P)HX epimerase activity"/>
    <property type="evidence" value="ECO:0007669"/>
    <property type="project" value="UniProtKB-UniRule"/>
</dbReference>
<comment type="similarity">
    <text evidence="11">Belongs to the NnrE/AIBP family.</text>
</comment>
<feature type="binding site" evidence="11">
    <location>
        <begin position="105"/>
        <end position="109"/>
    </location>
    <ligand>
        <name>(6S)-NADPHX</name>
        <dbReference type="ChEBI" id="CHEBI:64076"/>
    </ligand>
</feature>
<accession>A0A8J4STL8</accession>
<dbReference type="EMBL" id="LUCH01000419">
    <property type="protein sequence ID" value="KAF5405197.1"/>
    <property type="molecule type" value="Genomic_DNA"/>
</dbReference>
<evidence type="ECO:0000259" key="12">
    <source>
        <dbReference type="PROSITE" id="PS51385"/>
    </source>
</evidence>
<evidence type="ECO:0000256" key="10">
    <source>
        <dbReference type="ARBA" id="ARBA00041210"/>
    </source>
</evidence>
<dbReference type="OrthoDB" id="10064708at2759"/>
<evidence type="ECO:0000256" key="11">
    <source>
        <dbReference type="HAMAP-Rule" id="MF_03159"/>
    </source>
</evidence>
<dbReference type="EC" id="5.1.99.6" evidence="3 11"/>
<feature type="binding site" evidence="11">
    <location>
        <position position="207"/>
    </location>
    <ligand>
        <name>K(+)</name>
        <dbReference type="ChEBI" id="CHEBI:29103"/>
    </ligand>
</feature>
<keyword evidence="14" id="KW-1185">Reference proteome</keyword>
<comment type="cofactor">
    <cofactor evidence="11">
        <name>K(+)</name>
        <dbReference type="ChEBI" id="CHEBI:29103"/>
    </cofactor>
    <text evidence="11">Binds 1 potassium ion per subunit.</text>
</comment>
<dbReference type="InterPro" id="IPR036652">
    <property type="entry name" value="YjeF_N_dom_sf"/>
</dbReference>
<comment type="caution">
    <text evidence="11">Lacks conserved residue(s) required for the propagation of feature annotation.</text>
</comment>
<comment type="catalytic activity">
    <reaction evidence="2 11">
        <text>(6R)-NADPHX = (6S)-NADPHX</text>
        <dbReference type="Rhea" id="RHEA:32227"/>
        <dbReference type="ChEBI" id="CHEBI:64076"/>
        <dbReference type="ChEBI" id="CHEBI:64077"/>
        <dbReference type="EC" id="5.1.99.6"/>
    </reaction>
</comment>
<protein>
    <recommendedName>
        <fullName evidence="3 11">NAD(P)H-hydrate epimerase</fullName>
        <ecNumber evidence="3 11">5.1.99.6</ecNumber>
    </recommendedName>
    <alternativeName>
        <fullName evidence="10 11">NAD(P)HX epimerase</fullName>
    </alternativeName>
</protein>
<evidence type="ECO:0000256" key="4">
    <source>
        <dbReference type="ARBA" id="ARBA00022723"/>
    </source>
</evidence>
<evidence type="ECO:0000256" key="6">
    <source>
        <dbReference type="ARBA" id="ARBA00022857"/>
    </source>
</evidence>
<evidence type="ECO:0000256" key="1">
    <source>
        <dbReference type="ARBA" id="ARBA00000013"/>
    </source>
</evidence>
<comment type="catalytic activity">
    <reaction evidence="1 11">
        <text>(6R)-NADHX = (6S)-NADHX</text>
        <dbReference type="Rhea" id="RHEA:32215"/>
        <dbReference type="ChEBI" id="CHEBI:64074"/>
        <dbReference type="ChEBI" id="CHEBI:64075"/>
        <dbReference type="EC" id="5.1.99.6"/>
    </reaction>
</comment>
<reference evidence="13" key="1">
    <citation type="submission" date="2019-05" db="EMBL/GenBank/DDBJ databases">
        <title>Annotation for the trematode Paragonimus heterotremus.</title>
        <authorList>
            <person name="Choi Y.-J."/>
        </authorList>
    </citation>
    <scope>NUCLEOTIDE SEQUENCE</scope>
    <source>
        <strain evidence="13">LC</strain>
    </source>
</reference>
<dbReference type="HAMAP" id="MF_01966">
    <property type="entry name" value="NADHX_epimerase"/>
    <property type="match status" value="1"/>
</dbReference>
<dbReference type="Proteomes" id="UP000748531">
    <property type="component" value="Unassembled WGS sequence"/>
</dbReference>
<comment type="caution">
    <text evidence="13">The sequence shown here is derived from an EMBL/GenBank/DDBJ whole genome shotgun (WGS) entry which is preliminary data.</text>
</comment>
<dbReference type="PANTHER" id="PTHR13232:SF10">
    <property type="entry name" value="NAD(P)H-HYDRATE EPIMERASE"/>
    <property type="match status" value="1"/>
</dbReference>
<comment type="function">
    <text evidence="11">Catalyzes the epimerization of the S- and R-forms of NAD(P)HX, a damaged form of NAD(P)H that is a result of enzymatic or heat-dependent hydration. This is a prerequisite for the S-specific NAD(P)H-hydrate dehydratase to allow the repair of both epimers of NAD(P)HX.</text>
</comment>